<comment type="caution">
    <text evidence="3">The sequence shown here is derived from an EMBL/GenBank/DDBJ whole genome shotgun (WGS) entry which is preliminary data.</text>
</comment>
<evidence type="ECO:0000313" key="4">
    <source>
        <dbReference type="Proteomes" id="UP000704712"/>
    </source>
</evidence>
<organism evidence="3 4">
    <name type="scientific">Phytophthora infestans</name>
    <name type="common">Potato late blight agent</name>
    <name type="synonym">Botrytis infestans</name>
    <dbReference type="NCBI Taxonomy" id="4787"/>
    <lineage>
        <taxon>Eukaryota</taxon>
        <taxon>Sar</taxon>
        <taxon>Stramenopiles</taxon>
        <taxon>Oomycota</taxon>
        <taxon>Peronosporomycetes</taxon>
        <taxon>Peronosporales</taxon>
        <taxon>Peronosporaceae</taxon>
        <taxon>Phytophthora</taxon>
    </lineage>
</organism>
<feature type="region of interest" description="Disordered" evidence="1">
    <location>
        <begin position="1"/>
        <end position="24"/>
    </location>
</feature>
<evidence type="ECO:0000259" key="2">
    <source>
        <dbReference type="Pfam" id="PF20209"/>
    </source>
</evidence>
<feature type="domain" description="DUF6570" evidence="2">
    <location>
        <begin position="148"/>
        <end position="275"/>
    </location>
</feature>
<dbReference type="AlphaFoldDB" id="A0A8S9UB58"/>
<evidence type="ECO:0000256" key="1">
    <source>
        <dbReference type="SAM" id="MobiDB-lite"/>
    </source>
</evidence>
<protein>
    <recommendedName>
        <fullName evidence="2">DUF6570 domain-containing protein</fullName>
    </recommendedName>
</protein>
<accession>A0A8S9UB58</accession>
<sequence>MSEGDHVAQLVKRKHRRTSSVGPEGKTLAAVNNFLNHFDEMEKRTSERGAKDLSELACCVCDYMHPAARVKVEKVDSSTYLLKSMKTRLKPPKTLPSELRTYYDMSGLSAELAGILLARSGIVGKDEQLTMQVCTSCRTSLLDRKRSHPPKFAVANGLFMGCLPMCFSDSTFTENAMLNLSQPMHFISVVRGGKHSSIRSHAYFFRADPAPPAEMLPRDVFIGRRGWCDYGRGYDDRSKSSNFKKYDVRLSRLREQLDWYKANNHLYKSVEVKPEWETTIATIRTRVVLDQAGDGNREHISSSNDQTSDERLSPPAGSRTGISQAQRSKVYIEGLMGLRNLTVQPGGITHLHLPMNRFPKKMRCVSKQPMDGHIDVPTGVQLALNNFRVVVYRSSSILSDFDSAFWTNSFSELFPYGRGGLEESRVIPISLLEFIRFCLRHSSRRFVQHRSFAMVAFDVLARHNALHPISIRARMLQGSMERSASVSREGLQNYVQYQQSRLKAIADQLPIPPAPEINRSVRELYGNFSTGTRSYWGCNDERTAARADLFLMQLKLGQPTIFFTISPDSASSFQIANLAGAIEDDV</sequence>
<reference evidence="3" key="1">
    <citation type="submission" date="2020-03" db="EMBL/GenBank/DDBJ databases">
        <title>Hybrid Assembly of Korean Phytophthora infestans isolates.</title>
        <authorList>
            <person name="Prokchorchik M."/>
            <person name="Lee Y."/>
            <person name="Seo J."/>
            <person name="Cho J.-H."/>
            <person name="Park Y.-E."/>
            <person name="Jang D.-C."/>
            <person name="Im J.-S."/>
            <person name="Choi J.-G."/>
            <person name="Park H.-J."/>
            <person name="Lee G.-B."/>
            <person name="Lee Y.-G."/>
            <person name="Hong S.-Y."/>
            <person name="Cho K."/>
            <person name="Sohn K.H."/>
        </authorList>
    </citation>
    <scope>NUCLEOTIDE SEQUENCE</scope>
    <source>
        <strain evidence="3">KR_2_A2</strain>
    </source>
</reference>
<gene>
    <name evidence="3" type="ORF">GN958_ATG14012</name>
</gene>
<name>A0A8S9UB58_PHYIN</name>
<evidence type="ECO:0000313" key="3">
    <source>
        <dbReference type="EMBL" id="KAF4136742.1"/>
    </source>
</evidence>
<proteinExistence type="predicted"/>
<feature type="region of interest" description="Disordered" evidence="1">
    <location>
        <begin position="293"/>
        <end position="324"/>
    </location>
</feature>
<dbReference type="Proteomes" id="UP000704712">
    <property type="component" value="Unassembled WGS sequence"/>
</dbReference>
<dbReference type="EMBL" id="JAACNO010001900">
    <property type="protein sequence ID" value="KAF4136742.1"/>
    <property type="molecule type" value="Genomic_DNA"/>
</dbReference>
<dbReference type="InterPro" id="IPR046700">
    <property type="entry name" value="DUF6570"/>
</dbReference>
<dbReference type="Pfam" id="PF20209">
    <property type="entry name" value="DUF6570"/>
    <property type="match status" value="1"/>
</dbReference>